<evidence type="ECO:0000313" key="1">
    <source>
        <dbReference type="EMBL" id="KGQ02827.1"/>
    </source>
</evidence>
<accession>A0A0A2V926</accession>
<proteinExistence type="predicted"/>
<reference evidence="1 2" key="1">
    <citation type="submission" date="2012-10" db="EMBL/GenBank/DDBJ databases">
        <title>Genome sequencing and analysis of entomopathogenic fungi Beauveria bassiana D1-5.</title>
        <authorList>
            <person name="Li Q."/>
            <person name="Wang L."/>
            <person name="Zhang Z."/>
            <person name="Wang Q."/>
            <person name="Ren J."/>
            <person name="Wang M."/>
            <person name="Xu W."/>
            <person name="Wang J."/>
            <person name="Lu Y."/>
            <person name="Du Q."/>
            <person name="Sun Z."/>
        </authorList>
    </citation>
    <scope>NUCLEOTIDE SEQUENCE [LARGE SCALE GENOMIC DNA]</scope>
    <source>
        <strain evidence="1 2">D1-5</strain>
    </source>
</reference>
<organism evidence="1 2">
    <name type="scientific">Beauveria bassiana D1-5</name>
    <dbReference type="NCBI Taxonomy" id="1245745"/>
    <lineage>
        <taxon>Eukaryota</taxon>
        <taxon>Fungi</taxon>
        <taxon>Dikarya</taxon>
        <taxon>Ascomycota</taxon>
        <taxon>Pezizomycotina</taxon>
        <taxon>Sordariomycetes</taxon>
        <taxon>Hypocreomycetidae</taxon>
        <taxon>Hypocreales</taxon>
        <taxon>Cordycipitaceae</taxon>
        <taxon>Beauveria</taxon>
    </lineage>
</organism>
<sequence length="147" mass="16267">MFPPSGETINKVCGTKNFCQEFDPADLSEDDSKKLAAVYGFASAQACFDAHEQNPAASSQDTKPNAKLPWVTFTVADYGKCLDIERRMYEESPPSGETVNEVCGTKNFCEDFDPEYASEDGLKKLTEFYGFASVQECFDAHEEEPTA</sequence>
<protein>
    <submittedName>
        <fullName evidence="1">Uncharacterized protein</fullName>
    </submittedName>
</protein>
<dbReference type="HOGENOM" id="CLU_119152_0_0_1"/>
<gene>
    <name evidence="1" type="ORF">BBAD15_g11938</name>
</gene>
<dbReference type="EMBL" id="ANFO01001374">
    <property type="protein sequence ID" value="KGQ02827.1"/>
    <property type="molecule type" value="Genomic_DNA"/>
</dbReference>
<name>A0A0A2V926_BEABA</name>
<comment type="caution">
    <text evidence="1">The sequence shown here is derived from an EMBL/GenBank/DDBJ whole genome shotgun (WGS) entry which is preliminary data.</text>
</comment>
<dbReference type="AlphaFoldDB" id="A0A0A2V926"/>
<evidence type="ECO:0000313" key="2">
    <source>
        <dbReference type="Proteomes" id="UP000030106"/>
    </source>
</evidence>
<dbReference type="Proteomes" id="UP000030106">
    <property type="component" value="Unassembled WGS sequence"/>
</dbReference>